<dbReference type="AlphaFoldDB" id="A0AAD4C094"/>
<reference evidence="2" key="1">
    <citation type="submission" date="2019-10" db="EMBL/GenBank/DDBJ databases">
        <authorList>
            <consortium name="DOE Joint Genome Institute"/>
            <person name="Kuo A."/>
            <person name="Miyauchi S."/>
            <person name="Kiss E."/>
            <person name="Drula E."/>
            <person name="Kohler A."/>
            <person name="Sanchez-Garcia M."/>
            <person name="Andreopoulos B."/>
            <person name="Barry K.W."/>
            <person name="Bonito G."/>
            <person name="Buee M."/>
            <person name="Carver A."/>
            <person name="Chen C."/>
            <person name="Cichocki N."/>
            <person name="Clum A."/>
            <person name="Culley D."/>
            <person name="Crous P.W."/>
            <person name="Fauchery L."/>
            <person name="Girlanda M."/>
            <person name="Hayes R."/>
            <person name="Keri Z."/>
            <person name="LaButti K."/>
            <person name="Lipzen A."/>
            <person name="Lombard V."/>
            <person name="Magnuson J."/>
            <person name="Maillard F."/>
            <person name="Morin E."/>
            <person name="Murat C."/>
            <person name="Nolan M."/>
            <person name="Ohm R."/>
            <person name="Pangilinan J."/>
            <person name="Pereira M."/>
            <person name="Perotto S."/>
            <person name="Peter M."/>
            <person name="Riley R."/>
            <person name="Sitrit Y."/>
            <person name="Stielow B."/>
            <person name="Szollosi G."/>
            <person name="Zifcakova L."/>
            <person name="Stursova M."/>
            <person name="Spatafora J.W."/>
            <person name="Tedersoo L."/>
            <person name="Vaario L.-M."/>
            <person name="Yamada A."/>
            <person name="Yan M."/>
            <person name="Wang P."/>
            <person name="Xu J."/>
            <person name="Bruns T."/>
            <person name="Baldrian P."/>
            <person name="Vilgalys R."/>
            <person name="Henrissat B."/>
            <person name="Grigoriev I.V."/>
            <person name="Hibbett D."/>
            <person name="Nagy L.G."/>
            <person name="Martin F.M."/>
        </authorList>
    </citation>
    <scope>NUCLEOTIDE SEQUENCE</scope>
    <source>
        <strain evidence="2">BED1</strain>
    </source>
</reference>
<organism evidence="2 3">
    <name type="scientific">Boletus edulis BED1</name>
    <dbReference type="NCBI Taxonomy" id="1328754"/>
    <lineage>
        <taxon>Eukaryota</taxon>
        <taxon>Fungi</taxon>
        <taxon>Dikarya</taxon>
        <taxon>Basidiomycota</taxon>
        <taxon>Agaricomycotina</taxon>
        <taxon>Agaricomycetes</taxon>
        <taxon>Agaricomycetidae</taxon>
        <taxon>Boletales</taxon>
        <taxon>Boletineae</taxon>
        <taxon>Boletaceae</taxon>
        <taxon>Boletoideae</taxon>
        <taxon>Boletus</taxon>
    </lineage>
</organism>
<evidence type="ECO:0000313" key="3">
    <source>
        <dbReference type="Proteomes" id="UP001194468"/>
    </source>
</evidence>
<feature type="region of interest" description="Disordered" evidence="1">
    <location>
        <begin position="59"/>
        <end position="87"/>
    </location>
</feature>
<evidence type="ECO:0000313" key="2">
    <source>
        <dbReference type="EMBL" id="KAF8444852.1"/>
    </source>
</evidence>
<feature type="compositionally biased region" description="Polar residues" evidence="1">
    <location>
        <begin position="149"/>
        <end position="159"/>
    </location>
</feature>
<comment type="caution">
    <text evidence="2">The sequence shown here is derived from an EMBL/GenBank/DDBJ whole genome shotgun (WGS) entry which is preliminary data.</text>
</comment>
<evidence type="ECO:0000256" key="1">
    <source>
        <dbReference type="SAM" id="MobiDB-lite"/>
    </source>
</evidence>
<accession>A0AAD4C094</accession>
<protein>
    <submittedName>
        <fullName evidence="2">Uncharacterized protein</fullName>
    </submittedName>
</protein>
<reference evidence="2" key="2">
    <citation type="journal article" date="2020" name="Nat. Commun.">
        <title>Large-scale genome sequencing of mycorrhizal fungi provides insights into the early evolution of symbiotic traits.</title>
        <authorList>
            <person name="Miyauchi S."/>
            <person name="Kiss E."/>
            <person name="Kuo A."/>
            <person name="Drula E."/>
            <person name="Kohler A."/>
            <person name="Sanchez-Garcia M."/>
            <person name="Morin E."/>
            <person name="Andreopoulos B."/>
            <person name="Barry K.W."/>
            <person name="Bonito G."/>
            <person name="Buee M."/>
            <person name="Carver A."/>
            <person name="Chen C."/>
            <person name="Cichocki N."/>
            <person name="Clum A."/>
            <person name="Culley D."/>
            <person name="Crous P.W."/>
            <person name="Fauchery L."/>
            <person name="Girlanda M."/>
            <person name="Hayes R.D."/>
            <person name="Keri Z."/>
            <person name="LaButti K."/>
            <person name="Lipzen A."/>
            <person name="Lombard V."/>
            <person name="Magnuson J."/>
            <person name="Maillard F."/>
            <person name="Murat C."/>
            <person name="Nolan M."/>
            <person name="Ohm R.A."/>
            <person name="Pangilinan J."/>
            <person name="Pereira M.F."/>
            <person name="Perotto S."/>
            <person name="Peter M."/>
            <person name="Pfister S."/>
            <person name="Riley R."/>
            <person name="Sitrit Y."/>
            <person name="Stielow J.B."/>
            <person name="Szollosi G."/>
            <person name="Zifcakova L."/>
            <person name="Stursova M."/>
            <person name="Spatafora J.W."/>
            <person name="Tedersoo L."/>
            <person name="Vaario L.M."/>
            <person name="Yamada A."/>
            <person name="Yan M."/>
            <person name="Wang P."/>
            <person name="Xu J."/>
            <person name="Bruns T."/>
            <person name="Baldrian P."/>
            <person name="Vilgalys R."/>
            <person name="Dunand C."/>
            <person name="Henrissat B."/>
            <person name="Grigoriev I.V."/>
            <person name="Hibbett D."/>
            <person name="Nagy L.G."/>
            <person name="Martin F.M."/>
        </authorList>
    </citation>
    <scope>NUCLEOTIDE SEQUENCE</scope>
    <source>
        <strain evidence="2">BED1</strain>
    </source>
</reference>
<dbReference type="Proteomes" id="UP001194468">
    <property type="component" value="Unassembled WGS sequence"/>
</dbReference>
<feature type="region of interest" description="Disordered" evidence="1">
    <location>
        <begin position="149"/>
        <end position="169"/>
    </location>
</feature>
<gene>
    <name evidence="2" type="ORF">L210DRAFT_3531151</name>
</gene>
<dbReference type="EMBL" id="WHUW01000006">
    <property type="protein sequence ID" value="KAF8444852.1"/>
    <property type="molecule type" value="Genomic_DNA"/>
</dbReference>
<sequence length="169" mass="18918">MYVVLVIVKPEQAAERPCLLLPILLRQHSRSRRVNGFHRRAGSQTWCLKRRFRMPGIFGLDHNGSRDKESPTDSPTRSLRSEAASQISSRTSCMVQIHMTLSFHSPHSFRRTNCASSRSSLAFTLRPTSMVSAETSPCSNTCPALSNTQPTFSNSSRNVSGMRMSCRSQ</sequence>
<feature type="compositionally biased region" description="Polar residues" evidence="1">
    <location>
        <begin position="72"/>
        <end position="87"/>
    </location>
</feature>
<proteinExistence type="predicted"/>
<name>A0AAD4C094_BOLED</name>
<keyword evidence="3" id="KW-1185">Reference proteome</keyword>